<protein>
    <submittedName>
        <fullName evidence="1">Uncharacterized protein</fullName>
    </submittedName>
</protein>
<comment type="caution">
    <text evidence="1">The sequence shown here is derived from an EMBL/GenBank/DDBJ whole genome shotgun (WGS) entry which is preliminary data.</text>
</comment>
<dbReference type="AlphaFoldDB" id="C0CX54"/>
<dbReference type="EMBL" id="ACCJ01000075">
    <property type="protein sequence ID" value="EEG56337.1"/>
    <property type="molecule type" value="Genomic_DNA"/>
</dbReference>
<sequence>MPERACARNIFHLTQLSTFETSVTYWNENIYIFCKMFQNLTS</sequence>
<dbReference type="Proteomes" id="UP000004756">
    <property type="component" value="Unassembled WGS sequence"/>
</dbReference>
<evidence type="ECO:0000313" key="2">
    <source>
        <dbReference type="Proteomes" id="UP000004756"/>
    </source>
</evidence>
<organism evidence="1 2">
    <name type="scientific">[Clostridium] asparagiforme DSM 15981</name>
    <dbReference type="NCBI Taxonomy" id="518636"/>
    <lineage>
        <taxon>Bacteria</taxon>
        <taxon>Bacillati</taxon>
        <taxon>Bacillota</taxon>
        <taxon>Clostridia</taxon>
        <taxon>Lachnospirales</taxon>
        <taxon>Lachnospiraceae</taxon>
        <taxon>Enterocloster</taxon>
    </lineage>
</organism>
<accession>C0CX54</accession>
<dbReference type="HOGENOM" id="CLU_3249292_0_0_9"/>
<reference evidence="1 2" key="1">
    <citation type="submission" date="2009-02" db="EMBL/GenBank/DDBJ databases">
        <title>Draft genome sequence of Clostridium asparagiforme (DSM 15981).</title>
        <authorList>
            <person name="Sudarsanam P."/>
            <person name="Ley R."/>
            <person name="Guruge J."/>
            <person name="Turnbaugh P.J."/>
            <person name="Mahowald M."/>
            <person name="Liep D."/>
            <person name="Gordon J."/>
        </authorList>
    </citation>
    <scope>NUCLEOTIDE SEQUENCE [LARGE SCALE GENOMIC DNA]</scope>
    <source>
        <strain evidence="1 2">DSM 15981</strain>
    </source>
</reference>
<proteinExistence type="predicted"/>
<name>C0CX54_9FIRM</name>
<gene>
    <name evidence="1" type="ORF">CLOSTASPAR_01575</name>
</gene>
<evidence type="ECO:0000313" key="1">
    <source>
        <dbReference type="EMBL" id="EEG56337.1"/>
    </source>
</evidence>
<keyword evidence="2" id="KW-1185">Reference proteome</keyword>